<evidence type="ECO:0000256" key="3">
    <source>
        <dbReference type="ARBA" id="ARBA00023004"/>
    </source>
</evidence>
<dbReference type="Gene3D" id="3.20.20.70">
    <property type="entry name" value="Aldolase class I"/>
    <property type="match status" value="1"/>
</dbReference>
<dbReference type="GO" id="GO:0003824">
    <property type="term" value="F:catalytic activity"/>
    <property type="evidence" value="ECO:0007669"/>
    <property type="project" value="InterPro"/>
</dbReference>
<evidence type="ECO:0000256" key="2">
    <source>
        <dbReference type="ARBA" id="ARBA00022723"/>
    </source>
</evidence>
<dbReference type="STRING" id="1009370.ALO_18752"/>
<dbReference type="eggNOG" id="COG0535">
    <property type="taxonomic scope" value="Bacteria"/>
</dbReference>
<dbReference type="eggNOG" id="COG2327">
    <property type="taxonomic scope" value="Bacteria"/>
</dbReference>
<dbReference type="RefSeq" id="WP_004098856.1">
    <property type="nucleotide sequence ID" value="NZ_AFGF01000234.1"/>
</dbReference>
<feature type="domain" description="Radical SAM core" evidence="5">
    <location>
        <begin position="30"/>
        <end position="250"/>
    </location>
</feature>
<organism evidence="6 7">
    <name type="scientific">Acetonema longum DSM 6540</name>
    <dbReference type="NCBI Taxonomy" id="1009370"/>
    <lineage>
        <taxon>Bacteria</taxon>
        <taxon>Bacillati</taxon>
        <taxon>Bacillota</taxon>
        <taxon>Negativicutes</taxon>
        <taxon>Acetonemataceae</taxon>
        <taxon>Acetonema</taxon>
    </lineage>
</organism>
<dbReference type="CDD" id="cd01335">
    <property type="entry name" value="Radical_SAM"/>
    <property type="match status" value="1"/>
</dbReference>
<dbReference type="InterPro" id="IPR007197">
    <property type="entry name" value="rSAM"/>
</dbReference>
<keyword evidence="3" id="KW-0408">Iron</keyword>
<dbReference type="SFLD" id="SFLDS00029">
    <property type="entry name" value="Radical_SAM"/>
    <property type="match status" value="1"/>
</dbReference>
<dbReference type="SUPFAM" id="SSF102114">
    <property type="entry name" value="Radical SAM enzymes"/>
    <property type="match status" value="1"/>
</dbReference>
<dbReference type="PANTHER" id="PTHR11228">
    <property type="entry name" value="RADICAL SAM DOMAIN PROTEIN"/>
    <property type="match status" value="1"/>
</dbReference>
<keyword evidence="1" id="KW-0949">S-adenosyl-L-methionine</keyword>
<dbReference type="EMBL" id="AFGF01000234">
    <property type="protein sequence ID" value="EGO62243.1"/>
    <property type="molecule type" value="Genomic_DNA"/>
</dbReference>
<gene>
    <name evidence="6" type="ORF">ALO_18752</name>
</gene>
<evidence type="ECO:0000259" key="5">
    <source>
        <dbReference type="PROSITE" id="PS51918"/>
    </source>
</evidence>
<dbReference type="Proteomes" id="UP000003240">
    <property type="component" value="Unassembled WGS sequence"/>
</dbReference>
<evidence type="ECO:0000313" key="6">
    <source>
        <dbReference type="EMBL" id="EGO62243.1"/>
    </source>
</evidence>
<keyword evidence="4" id="KW-0411">Iron-sulfur</keyword>
<dbReference type="InterPro" id="IPR058240">
    <property type="entry name" value="rSAM_sf"/>
</dbReference>
<dbReference type="Pfam" id="PF04230">
    <property type="entry name" value="PS_pyruv_trans"/>
    <property type="match status" value="1"/>
</dbReference>
<dbReference type="SFLD" id="SFLDG01067">
    <property type="entry name" value="SPASM/twitch_domain_containing"/>
    <property type="match status" value="1"/>
</dbReference>
<dbReference type="InterPro" id="IPR013785">
    <property type="entry name" value="Aldolase_TIM"/>
</dbReference>
<dbReference type="AlphaFoldDB" id="F7NNQ9"/>
<evidence type="ECO:0000256" key="4">
    <source>
        <dbReference type="ARBA" id="ARBA00023014"/>
    </source>
</evidence>
<reference evidence="6 7" key="1">
    <citation type="journal article" date="2011" name="EMBO J.">
        <title>Structural diversity of bacterial flagellar motors.</title>
        <authorList>
            <person name="Chen S."/>
            <person name="Beeby M."/>
            <person name="Murphy G.E."/>
            <person name="Leadbetter J.R."/>
            <person name="Hendrixson D.R."/>
            <person name="Briegel A."/>
            <person name="Li Z."/>
            <person name="Shi J."/>
            <person name="Tocheva E.I."/>
            <person name="Muller A."/>
            <person name="Dobro M.J."/>
            <person name="Jensen G.J."/>
        </authorList>
    </citation>
    <scope>NUCLEOTIDE SEQUENCE [LARGE SCALE GENOMIC DNA]</scope>
    <source>
        <strain evidence="6 7">DSM 6540</strain>
    </source>
</reference>
<protein>
    <recommendedName>
        <fullName evidence="5">Radical SAM core domain-containing protein</fullName>
    </recommendedName>
</protein>
<dbReference type="PANTHER" id="PTHR11228:SF34">
    <property type="entry name" value="TUNGSTEN-CONTAINING ALDEHYDE FERREDOXIN OXIDOREDUCTASE COFACTOR MODIFYING PROTEIN"/>
    <property type="match status" value="1"/>
</dbReference>
<dbReference type="GO" id="GO:0051536">
    <property type="term" value="F:iron-sulfur cluster binding"/>
    <property type="evidence" value="ECO:0007669"/>
    <property type="project" value="UniProtKB-KW"/>
</dbReference>
<dbReference type="PROSITE" id="PS51918">
    <property type="entry name" value="RADICAL_SAM"/>
    <property type="match status" value="1"/>
</dbReference>
<dbReference type="InterPro" id="IPR050377">
    <property type="entry name" value="Radical_SAM_PqqE_MftC-like"/>
</dbReference>
<dbReference type="InterPro" id="IPR007345">
    <property type="entry name" value="Polysacch_pyruvyl_Trfase"/>
</dbReference>
<evidence type="ECO:0000313" key="7">
    <source>
        <dbReference type="Proteomes" id="UP000003240"/>
    </source>
</evidence>
<proteinExistence type="predicted"/>
<dbReference type="GO" id="GO:0046872">
    <property type="term" value="F:metal ion binding"/>
    <property type="evidence" value="ECO:0007669"/>
    <property type="project" value="UniProtKB-KW"/>
</dbReference>
<keyword evidence="2" id="KW-0479">Metal-binding</keyword>
<dbReference type="OrthoDB" id="7021155at2"/>
<keyword evidence="7" id="KW-1185">Reference proteome</keyword>
<evidence type="ECO:0000256" key="1">
    <source>
        <dbReference type="ARBA" id="ARBA00022691"/>
    </source>
</evidence>
<name>F7NNQ9_9FIRM</name>
<comment type="caution">
    <text evidence="6">The sequence shown here is derived from an EMBL/GenBank/DDBJ whole genome shotgun (WGS) entry which is preliminary data.</text>
</comment>
<sequence>MLNGQKIKRMLSNWINLGLKAKNVPQDMIGLTPDIKVINYQVNDFCNSKCVMCNVWNKPFKQHMNAEEFRRILRDPGLQGVEHIGITGGEPSLIRNLPDYFYGAIIELPKLEGLSLITNSLLPESVISHVREINRKCNDHGIKFSVMLSLDGMGDVHNRNRGIPGSFEKVIKVMNELRHMGIAFSTGTTITRTNVWGLDELLGYLRESGLYGRFRIAEFINRLDNNQNSDMIRSFNNDEIYQLKLFFSKLEYAYESDETIKNTYRSIKNMLSGGARMISCPYLEGTAVNIDCYGGIAYCAPKSQVIGNLQEASFLTIYQRNIGHLHSICQKYCDSCIHDYHAMARPVLMQSIEDTARWKSFFSIQSFNANKNKEKKIYSLNIKKPLQYTIFIVGWYGTETIGDKAILGGIIDRCREKYPDAAYMISSLYPFITERTVNELRINAKVVPVYSENFFQTAAIVDQVVVGGGPLMELEELSLILWAFSIAKKRKAQTTIFGSGIGPLYSKEKTNAVKDILNMADEVFLRDENSVGVAANLTDRVDITNIGDPAIHYLLQHYAPVESKKKNELACFLRELTTEYRSTMSTDEFFVFKQKFEETLAENIQRFCAQYGLVPRFYAMHNFVIGNDDRDFNFQFAKKYFVDREYYVENRLSTIDGIVKAMQTANVNLCMRFHSVVFANTLKTNYIALDYTNGGKILAYLSDVGQLKHMVTMQSIIDDPEQLCHCWVDM</sequence>
<accession>F7NNQ9</accession>
<dbReference type="Pfam" id="PF04055">
    <property type="entry name" value="Radical_SAM"/>
    <property type="match status" value="1"/>
</dbReference>